<feature type="region of interest" description="Disordered" evidence="1">
    <location>
        <begin position="1"/>
        <end position="21"/>
    </location>
</feature>
<comment type="caution">
    <text evidence="2">The sequence shown here is derived from an EMBL/GenBank/DDBJ whole genome shotgun (WGS) entry which is preliminary data.</text>
</comment>
<evidence type="ECO:0000313" key="3">
    <source>
        <dbReference type="Proteomes" id="UP000593567"/>
    </source>
</evidence>
<evidence type="ECO:0000313" key="2">
    <source>
        <dbReference type="EMBL" id="KAF6040944.1"/>
    </source>
</evidence>
<reference evidence="2" key="1">
    <citation type="submission" date="2020-06" db="EMBL/GenBank/DDBJ databases">
        <title>Draft genome of Bugula neritina, a colonial animal packing powerful symbionts and potential medicines.</title>
        <authorList>
            <person name="Rayko M."/>
        </authorList>
    </citation>
    <scope>NUCLEOTIDE SEQUENCE [LARGE SCALE GENOMIC DNA]</scope>
    <source>
        <strain evidence="2">Kwan_BN1</strain>
    </source>
</reference>
<protein>
    <submittedName>
        <fullName evidence="2">Uncharacterized protein</fullName>
    </submittedName>
</protein>
<accession>A0A7J7KRZ3</accession>
<feature type="compositionally biased region" description="Basic and acidic residues" evidence="1">
    <location>
        <begin position="8"/>
        <end position="21"/>
    </location>
</feature>
<sequence length="73" mass="8616">MSSVTNKTTEKEQLTPASHNDHDALYRKIRILRKKLKQVENLKLLPRKLNEEETRKVSKLRLLKVSVYLQDNS</sequence>
<evidence type="ECO:0000256" key="1">
    <source>
        <dbReference type="SAM" id="MobiDB-lite"/>
    </source>
</evidence>
<dbReference type="EMBL" id="VXIV02000093">
    <property type="protein sequence ID" value="KAF6040944.1"/>
    <property type="molecule type" value="Genomic_DNA"/>
</dbReference>
<proteinExistence type="predicted"/>
<name>A0A7J7KRZ3_BUGNE</name>
<gene>
    <name evidence="2" type="ORF">EB796_000785</name>
</gene>
<organism evidence="2 3">
    <name type="scientific">Bugula neritina</name>
    <name type="common">Brown bryozoan</name>
    <name type="synonym">Sertularia neritina</name>
    <dbReference type="NCBI Taxonomy" id="10212"/>
    <lineage>
        <taxon>Eukaryota</taxon>
        <taxon>Metazoa</taxon>
        <taxon>Spiralia</taxon>
        <taxon>Lophotrochozoa</taxon>
        <taxon>Bryozoa</taxon>
        <taxon>Gymnolaemata</taxon>
        <taxon>Cheilostomatida</taxon>
        <taxon>Flustrina</taxon>
        <taxon>Buguloidea</taxon>
        <taxon>Bugulidae</taxon>
        <taxon>Bugula</taxon>
    </lineage>
</organism>
<dbReference type="Proteomes" id="UP000593567">
    <property type="component" value="Unassembled WGS sequence"/>
</dbReference>
<dbReference type="AlphaFoldDB" id="A0A7J7KRZ3"/>
<keyword evidence="3" id="KW-1185">Reference proteome</keyword>